<evidence type="ECO:0000313" key="2">
    <source>
        <dbReference type="EMBL" id="MBS2969424.1"/>
    </source>
</evidence>
<dbReference type="PROSITE" id="PS51257">
    <property type="entry name" value="PROKAR_LIPOPROTEIN"/>
    <property type="match status" value="1"/>
</dbReference>
<comment type="caution">
    <text evidence="2">The sequence shown here is derived from an EMBL/GenBank/DDBJ whole genome shotgun (WGS) entry which is preliminary data.</text>
</comment>
<gene>
    <name evidence="2" type="ORF">J9317_11675</name>
</gene>
<feature type="signal peptide" evidence="1">
    <location>
        <begin position="1"/>
        <end position="24"/>
    </location>
</feature>
<evidence type="ECO:0000313" key="3">
    <source>
        <dbReference type="Proteomes" id="UP000682403"/>
    </source>
</evidence>
<feature type="chain" id="PRO_5046268518" description="Lipoprotein" evidence="1">
    <location>
        <begin position="25"/>
        <end position="238"/>
    </location>
</feature>
<organism evidence="2 3">
    <name type="scientific">Metabacillus flavus</name>
    <dbReference type="NCBI Taxonomy" id="2823519"/>
    <lineage>
        <taxon>Bacteria</taxon>
        <taxon>Bacillati</taxon>
        <taxon>Bacillota</taxon>
        <taxon>Bacilli</taxon>
        <taxon>Bacillales</taxon>
        <taxon>Bacillaceae</taxon>
        <taxon>Metabacillus</taxon>
    </lineage>
</organism>
<accession>A0ABS5LGB5</accession>
<protein>
    <recommendedName>
        <fullName evidence="4">Lipoprotein</fullName>
    </recommendedName>
</protein>
<evidence type="ECO:0008006" key="4">
    <source>
        <dbReference type="Google" id="ProtNLM"/>
    </source>
</evidence>
<keyword evidence="1" id="KW-0732">Signal</keyword>
<keyword evidence="3" id="KW-1185">Reference proteome</keyword>
<sequence length="238" mass="27197">MKKWAAFGWISMIILLSGCLYPQAELTQNQIPYEDQLESVQKAVMKYREDTGGLLPIKNKDMKTPIYEKYPIDFSKIVPSFLPEPPGTSYENGGIYQYVLIYPEKNPTVKLIDLRMAEEIRDLRIRLSAYTQSKQYPPYKEVLESGVFTLDYTKLGLKTAPAVTSPFSGNQLPLLIGSDGEIFVDYRIDLQSKLKETGKHPKPDEDIRELLVKDSVFVPAFSKPFTVNEKNEPVFMKN</sequence>
<dbReference type="Proteomes" id="UP000682403">
    <property type="component" value="Unassembled WGS sequence"/>
</dbReference>
<name>A0ABS5LGB5_9BACI</name>
<dbReference type="EMBL" id="JAGVRK010000001">
    <property type="protein sequence ID" value="MBS2969424.1"/>
    <property type="molecule type" value="Genomic_DNA"/>
</dbReference>
<dbReference type="RefSeq" id="WP_211558789.1">
    <property type="nucleotide sequence ID" value="NZ_JAGVRK010000001.1"/>
</dbReference>
<evidence type="ECO:0000256" key="1">
    <source>
        <dbReference type="SAM" id="SignalP"/>
    </source>
</evidence>
<proteinExistence type="predicted"/>
<reference evidence="2 3" key="1">
    <citation type="submission" date="2021-04" db="EMBL/GenBank/DDBJ databases">
        <title>Metabacillus sp. strain KIGAM252 whole genome sequence.</title>
        <authorList>
            <person name="Seo M.-J."/>
            <person name="Cho E.-S."/>
            <person name="Hwang C.Y."/>
            <person name="Yoon D.J."/>
        </authorList>
    </citation>
    <scope>NUCLEOTIDE SEQUENCE [LARGE SCALE GENOMIC DNA]</scope>
    <source>
        <strain evidence="2 3">KIGAM252</strain>
    </source>
</reference>